<dbReference type="AlphaFoldDB" id="A0A0M9GBS4"/>
<gene>
    <name evidence="2" type="ORF">PF66_06387</name>
</gene>
<dbReference type="EMBL" id="JSYZ01000054">
    <property type="protein sequence ID" value="KPA87042.1"/>
    <property type="molecule type" value="Genomic_DNA"/>
</dbReference>
<feature type="region of interest" description="Disordered" evidence="1">
    <location>
        <begin position="33"/>
        <end position="52"/>
    </location>
</feature>
<accession>A0A0M9GBS4</accession>
<evidence type="ECO:0000313" key="3">
    <source>
        <dbReference type="Proteomes" id="UP000037931"/>
    </source>
</evidence>
<reference evidence="2 3" key="1">
    <citation type="journal article" date="2015" name="PLoS ONE">
        <title>Rice-Infecting Pseudomonas Genomes Are Highly Accessorized and Harbor Multiple Putative Virulence Mechanisms to Cause Sheath Brown Rot.</title>
        <authorList>
            <person name="Quibod I.L."/>
            <person name="Grande G."/>
            <person name="Oreiro E.G."/>
            <person name="Borja F.N."/>
            <person name="Dossa G.S."/>
            <person name="Mauleon R."/>
            <person name="Cruz C.V."/>
            <person name="Oliva R."/>
        </authorList>
    </citation>
    <scope>NUCLEOTIDE SEQUENCE [LARGE SCALE GENOMIC DNA]</scope>
    <source>
        <strain evidence="2 3">IRRI 6609</strain>
    </source>
</reference>
<keyword evidence="3" id="KW-1185">Reference proteome</keyword>
<name>A0A0M9GBS4_9PSED</name>
<sequence length="52" mass="5954">MRPPQRFNVNGYWIMQASDGWEVSDDDRRLAGPFGTQGEAEEAAMKLPRKGW</sequence>
<protein>
    <recommendedName>
        <fullName evidence="4">DUF2188 domain-containing protein</fullName>
    </recommendedName>
</protein>
<evidence type="ECO:0008006" key="4">
    <source>
        <dbReference type="Google" id="ProtNLM"/>
    </source>
</evidence>
<proteinExistence type="predicted"/>
<comment type="caution">
    <text evidence="2">The sequence shown here is derived from an EMBL/GenBank/DDBJ whole genome shotgun (WGS) entry which is preliminary data.</text>
</comment>
<dbReference type="InterPro" id="IPR018691">
    <property type="entry name" value="DUF2188"/>
</dbReference>
<dbReference type="Proteomes" id="UP000037931">
    <property type="component" value="Unassembled WGS sequence"/>
</dbReference>
<evidence type="ECO:0000256" key="1">
    <source>
        <dbReference type="SAM" id="MobiDB-lite"/>
    </source>
</evidence>
<organism evidence="2 3">
    <name type="scientific">Pseudomonas asplenii</name>
    <dbReference type="NCBI Taxonomy" id="53407"/>
    <lineage>
        <taxon>Bacteria</taxon>
        <taxon>Pseudomonadati</taxon>
        <taxon>Pseudomonadota</taxon>
        <taxon>Gammaproteobacteria</taxon>
        <taxon>Pseudomonadales</taxon>
        <taxon>Pseudomonadaceae</taxon>
        <taxon>Pseudomonas</taxon>
    </lineage>
</organism>
<evidence type="ECO:0000313" key="2">
    <source>
        <dbReference type="EMBL" id="KPA87042.1"/>
    </source>
</evidence>
<dbReference type="PATRIC" id="fig|50340.43.peg.5066"/>
<dbReference type="Pfam" id="PF09954">
    <property type="entry name" value="DUF2188"/>
    <property type="match status" value="1"/>
</dbReference>